<proteinExistence type="predicted"/>
<dbReference type="AlphaFoldDB" id="A0A7E5X016"/>
<dbReference type="GeneID" id="113507751"/>
<reference evidence="4" key="1">
    <citation type="submission" date="2025-08" db="UniProtKB">
        <authorList>
            <consortium name="RefSeq"/>
        </authorList>
    </citation>
    <scope>IDENTIFICATION</scope>
</reference>
<evidence type="ECO:0000313" key="3">
    <source>
        <dbReference type="Proteomes" id="UP000322000"/>
    </source>
</evidence>
<feature type="domain" description="PiggyBac transposable element-derived protein" evidence="2">
    <location>
        <begin position="228"/>
        <end position="484"/>
    </location>
</feature>
<organism evidence="3 4">
    <name type="scientific">Trichoplusia ni</name>
    <name type="common">Cabbage looper</name>
    <dbReference type="NCBI Taxonomy" id="7111"/>
    <lineage>
        <taxon>Eukaryota</taxon>
        <taxon>Metazoa</taxon>
        <taxon>Ecdysozoa</taxon>
        <taxon>Arthropoda</taxon>
        <taxon>Hexapoda</taxon>
        <taxon>Insecta</taxon>
        <taxon>Pterygota</taxon>
        <taxon>Neoptera</taxon>
        <taxon>Endopterygota</taxon>
        <taxon>Lepidoptera</taxon>
        <taxon>Glossata</taxon>
        <taxon>Ditrysia</taxon>
        <taxon>Noctuoidea</taxon>
        <taxon>Noctuidae</taxon>
        <taxon>Plusiinae</taxon>
        <taxon>Trichoplusia</taxon>
    </lineage>
</organism>
<feature type="region of interest" description="Disordered" evidence="1">
    <location>
        <begin position="22"/>
        <end position="42"/>
    </location>
</feature>
<name>A0A7E5X016_TRINI</name>
<dbReference type="OrthoDB" id="123207at2759"/>
<keyword evidence="3" id="KW-1185">Reference proteome</keyword>
<protein>
    <submittedName>
        <fullName evidence="4">Uncharacterized protein LOC113507751</fullName>
    </submittedName>
</protein>
<gene>
    <name evidence="4" type="primary">LOC113507751</name>
</gene>
<dbReference type="InterPro" id="IPR029526">
    <property type="entry name" value="PGBD"/>
</dbReference>
<dbReference type="Pfam" id="PF13843">
    <property type="entry name" value="DDE_Tnp_1_7"/>
    <property type="match status" value="1"/>
</dbReference>
<dbReference type="RefSeq" id="XP_026746498.1">
    <property type="nucleotide sequence ID" value="XM_026890697.1"/>
</dbReference>
<dbReference type="PANTHER" id="PTHR47272:SF1">
    <property type="entry name" value="PIGGYBAC TRANSPOSABLE ELEMENT-DERIVED PROTEIN 3-LIKE"/>
    <property type="match status" value="1"/>
</dbReference>
<dbReference type="Proteomes" id="UP000322000">
    <property type="component" value="Unplaced"/>
</dbReference>
<accession>A0A7E5X016</accession>
<dbReference type="PANTHER" id="PTHR47272">
    <property type="entry name" value="DDE_TNP_1_7 DOMAIN-CONTAINING PROTEIN"/>
    <property type="match status" value="1"/>
</dbReference>
<dbReference type="KEGG" id="tnl:113507751"/>
<sequence length="511" mass="58229">MAGRKDALRGLSSFKSRGHRLVALVPPQNTSSDIDSGSEHDNEEEIVFHRTEELSSSSCPSIDSEIERMNILDSSENDTQGNISNDSAEVNIDATTGNENIQIQDRVCVSSYENNQVEDNLDPERPPLTPIIDNVLLPSGEINYNALPSMASLLSIPSPNTSSMASPSTPRTTRHKRTLPIHSTPNVRVAKTAKRTLTVSYKWKKGQFRHKADIQSNDFVFDLPDTDSPLDFFYLFFSPDIFIDIVDNSNLYSTQRTGKCMQLTIEQLKDFLAILLIMGIVKMPSYLDYWSTEFRYAQVADIMPVKRFEQIRRNIHFVDNTNQDEDRYYKVRPFIEKIRRNCLSTEEETKYSIDEMTIPYKGTKAGNRRQYNPMKPSKWGFKNVVRAGASGIVYDFLLYGGDDTFRYINFSEEEEQMTLGAKMVLALCKTIQTPGSAVYFDNYFTTLDLVWYLREHRGIFSLGTIRQNRLKGCTKGLLSDKELKKKAEVHLVKSLTTTKRSPLSNGMIIKL</sequence>
<evidence type="ECO:0000313" key="4">
    <source>
        <dbReference type="RefSeq" id="XP_026746498.1"/>
    </source>
</evidence>
<evidence type="ECO:0000256" key="1">
    <source>
        <dbReference type="SAM" id="MobiDB-lite"/>
    </source>
</evidence>
<evidence type="ECO:0000259" key="2">
    <source>
        <dbReference type="Pfam" id="PF13843"/>
    </source>
</evidence>
<dbReference type="InParanoid" id="A0A7E5X016"/>